<name>A0ABP9UR95_9BACT</name>
<feature type="region of interest" description="Disordered" evidence="1">
    <location>
        <begin position="19"/>
        <end position="41"/>
    </location>
</feature>
<organism evidence="3 4">
    <name type="scientific">Haloferula sargassicola</name>
    <dbReference type="NCBI Taxonomy" id="490096"/>
    <lineage>
        <taxon>Bacteria</taxon>
        <taxon>Pseudomonadati</taxon>
        <taxon>Verrucomicrobiota</taxon>
        <taxon>Verrucomicrobiia</taxon>
        <taxon>Verrucomicrobiales</taxon>
        <taxon>Verrucomicrobiaceae</taxon>
        <taxon>Haloferula</taxon>
    </lineage>
</organism>
<feature type="signal peptide" evidence="2">
    <location>
        <begin position="1"/>
        <end position="17"/>
    </location>
</feature>
<dbReference type="EMBL" id="BAABRI010000013">
    <property type="protein sequence ID" value="GAA5483242.1"/>
    <property type="molecule type" value="Genomic_DNA"/>
</dbReference>
<feature type="chain" id="PRO_5047084770" evidence="2">
    <location>
        <begin position="18"/>
        <end position="262"/>
    </location>
</feature>
<evidence type="ECO:0000256" key="1">
    <source>
        <dbReference type="SAM" id="MobiDB-lite"/>
    </source>
</evidence>
<protein>
    <submittedName>
        <fullName evidence="3">Uncharacterized protein</fullName>
    </submittedName>
</protein>
<reference evidence="3 4" key="1">
    <citation type="submission" date="2024-02" db="EMBL/GenBank/DDBJ databases">
        <title>Haloferula sargassicola NBRC 104335.</title>
        <authorList>
            <person name="Ichikawa N."/>
            <person name="Katano-Makiyama Y."/>
            <person name="Hidaka K."/>
        </authorList>
    </citation>
    <scope>NUCLEOTIDE SEQUENCE [LARGE SCALE GENOMIC DNA]</scope>
    <source>
        <strain evidence="3 4">NBRC 104335</strain>
    </source>
</reference>
<keyword evidence="4" id="KW-1185">Reference proteome</keyword>
<evidence type="ECO:0000256" key="2">
    <source>
        <dbReference type="SAM" id="SignalP"/>
    </source>
</evidence>
<keyword evidence="2" id="KW-0732">Signal</keyword>
<evidence type="ECO:0000313" key="4">
    <source>
        <dbReference type="Proteomes" id="UP001476282"/>
    </source>
</evidence>
<feature type="compositionally biased region" description="Basic and acidic residues" evidence="1">
    <location>
        <begin position="28"/>
        <end position="41"/>
    </location>
</feature>
<feature type="region of interest" description="Disordered" evidence="1">
    <location>
        <begin position="118"/>
        <end position="150"/>
    </location>
</feature>
<feature type="compositionally biased region" description="Acidic residues" evidence="1">
    <location>
        <begin position="130"/>
        <end position="140"/>
    </location>
</feature>
<proteinExistence type="predicted"/>
<evidence type="ECO:0000313" key="3">
    <source>
        <dbReference type="EMBL" id="GAA5483242.1"/>
    </source>
</evidence>
<comment type="caution">
    <text evidence="3">The sequence shown here is derived from an EMBL/GenBank/DDBJ whole genome shotgun (WGS) entry which is preliminary data.</text>
</comment>
<accession>A0ABP9UR95</accession>
<sequence length="262" mass="28803">MKKILLLSLLGIGSAFAQESDDPFADPSKVRPPDDPVHRADDTRRVSCCFEVFRLSQQDALELTVQQLDDEAFYHSLVEQSDAGDASREILHIIRGRSNEKVTGEAVTEFIYPTEYEPVGPQATKAPAESGDELEGEATDQDPPHHPAIQGIDSMYVVPCSFETRNIGTSAEMIVGLDESDELVELKLSLDRVLYLGNQVWGEGPAKVEMPIFSNQGIQTTLNGRIGKVMFVGSFNPPVNAKDPDSSDQVWLVFVTPTLSRP</sequence>
<dbReference type="Proteomes" id="UP001476282">
    <property type="component" value="Unassembled WGS sequence"/>
</dbReference>
<gene>
    <name evidence="3" type="ORF">Hsar01_02471</name>
</gene>
<dbReference type="RefSeq" id="WP_353567359.1">
    <property type="nucleotide sequence ID" value="NZ_BAABRI010000013.1"/>
</dbReference>